<dbReference type="AlphaFoldDB" id="A0A376GWM5"/>
<evidence type="ECO:0000313" key="4">
    <source>
        <dbReference type="EMBL" id="MDT2692179.1"/>
    </source>
</evidence>
<dbReference type="RefSeq" id="WP_082709569.1">
    <property type="nucleotide sequence ID" value="NZ_JARPZN010000038.1"/>
</dbReference>
<reference evidence="4" key="2">
    <citation type="submission" date="2023-03" db="EMBL/GenBank/DDBJ databases">
        <authorList>
            <person name="Shen W."/>
            <person name="Cai J."/>
        </authorList>
    </citation>
    <scope>NUCLEOTIDE SEQUENCE</scope>
    <source>
        <strain evidence="4">K69-2</strain>
    </source>
</reference>
<dbReference type="GO" id="GO:0016747">
    <property type="term" value="F:acyltransferase activity, transferring groups other than amino-acyl groups"/>
    <property type="evidence" value="ECO:0007669"/>
    <property type="project" value="InterPro"/>
</dbReference>
<dbReference type="Proteomes" id="UP000254807">
    <property type="component" value="Unassembled WGS sequence"/>
</dbReference>
<dbReference type="EC" id="2.3.1.-" evidence="5"/>
<dbReference type="OrthoDB" id="9796381at2"/>
<dbReference type="EMBL" id="JARPZN010000038">
    <property type="protein sequence ID" value="MDT2692179.1"/>
    <property type="molecule type" value="Genomic_DNA"/>
</dbReference>
<reference evidence="5 6" key="1">
    <citation type="submission" date="2018-06" db="EMBL/GenBank/DDBJ databases">
        <authorList>
            <consortium name="Pathogen Informatics"/>
            <person name="Doyle S."/>
        </authorList>
    </citation>
    <scope>NUCLEOTIDE SEQUENCE [LARGE SCALE GENOMIC DNA]</scope>
    <source>
        <strain evidence="5 6">NCTC12360</strain>
    </source>
</reference>
<feature type="domain" description="N-acetyltransferase" evidence="3">
    <location>
        <begin position="2"/>
        <end position="170"/>
    </location>
</feature>
<proteinExistence type="predicted"/>
<dbReference type="EMBL" id="UFYW01000001">
    <property type="protein sequence ID" value="STD82426.1"/>
    <property type="molecule type" value="Genomic_DNA"/>
</dbReference>
<dbReference type="Proteomes" id="UP001183682">
    <property type="component" value="Unassembled WGS sequence"/>
</dbReference>
<evidence type="ECO:0000313" key="6">
    <source>
        <dbReference type="Proteomes" id="UP000254807"/>
    </source>
</evidence>
<keyword evidence="1 5" id="KW-0808">Transferase</keyword>
<sequence length="170" mass="19111">MIQFRKATLSDLPEMMALFEMGIQSLKKQGSPQWQNGYGPTREKIKEDINKQESYLLLYDDQIAASAALVKGVDPVYTAIIEGSWSGDGPYASIHRVVVSDHFRGKQLSAHLLKALEEEAVANGIHDLRIDTYQANIGMQKVIETCGYQYRGQVIFPIPHGERLAYQKLI</sequence>
<dbReference type="InterPro" id="IPR016181">
    <property type="entry name" value="Acyl_CoA_acyltransferase"/>
</dbReference>
<keyword evidence="6" id="KW-1185">Reference proteome</keyword>
<evidence type="ECO:0000259" key="3">
    <source>
        <dbReference type="PROSITE" id="PS51186"/>
    </source>
</evidence>
<dbReference type="Gene3D" id="3.40.630.30">
    <property type="match status" value="1"/>
</dbReference>
<evidence type="ECO:0000313" key="5">
    <source>
        <dbReference type="EMBL" id="STD82426.1"/>
    </source>
</evidence>
<dbReference type="CDD" id="cd04301">
    <property type="entry name" value="NAT_SF"/>
    <property type="match status" value="1"/>
</dbReference>
<name>A0A376GWM5_ENTGA</name>
<dbReference type="Pfam" id="PF00583">
    <property type="entry name" value="Acetyltransf_1"/>
    <property type="match status" value="1"/>
</dbReference>
<protein>
    <submittedName>
        <fullName evidence="4">GNAT family N-acetyltransferase</fullName>
    </submittedName>
    <submittedName>
        <fullName evidence="5">GNAT family acetyltransferase</fullName>
        <ecNumber evidence="5">2.3.1.-</ecNumber>
    </submittedName>
</protein>
<gene>
    <name evidence="5" type="ORF">NCTC12360_00855</name>
    <name evidence="4" type="ORF">P7E30_18645</name>
</gene>
<keyword evidence="2 5" id="KW-0012">Acyltransferase</keyword>
<evidence type="ECO:0000256" key="1">
    <source>
        <dbReference type="ARBA" id="ARBA00022679"/>
    </source>
</evidence>
<organism evidence="5 6">
    <name type="scientific">Enterococcus gallinarum</name>
    <dbReference type="NCBI Taxonomy" id="1353"/>
    <lineage>
        <taxon>Bacteria</taxon>
        <taxon>Bacillati</taxon>
        <taxon>Bacillota</taxon>
        <taxon>Bacilli</taxon>
        <taxon>Lactobacillales</taxon>
        <taxon>Enterococcaceae</taxon>
        <taxon>Enterococcus</taxon>
    </lineage>
</organism>
<dbReference type="PANTHER" id="PTHR43877">
    <property type="entry name" value="AMINOALKYLPHOSPHONATE N-ACETYLTRANSFERASE-RELATED-RELATED"/>
    <property type="match status" value="1"/>
</dbReference>
<dbReference type="SUPFAM" id="SSF55729">
    <property type="entry name" value="Acyl-CoA N-acyltransferases (Nat)"/>
    <property type="match status" value="1"/>
</dbReference>
<dbReference type="InterPro" id="IPR050832">
    <property type="entry name" value="Bact_Acetyltransf"/>
</dbReference>
<accession>A0A376GWM5</accession>
<evidence type="ECO:0000256" key="2">
    <source>
        <dbReference type="ARBA" id="ARBA00023315"/>
    </source>
</evidence>
<dbReference type="InterPro" id="IPR000182">
    <property type="entry name" value="GNAT_dom"/>
</dbReference>
<dbReference type="PROSITE" id="PS51186">
    <property type="entry name" value="GNAT"/>
    <property type="match status" value="1"/>
</dbReference>
<dbReference type="PANTHER" id="PTHR43877:SF2">
    <property type="entry name" value="AMINOALKYLPHOSPHONATE N-ACETYLTRANSFERASE-RELATED"/>
    <property type="match status" value="1"/>
</dbReference>